<feature type="compositionally biased region" description="Polar residues" evidence="2">
    <location>
        <begin position="434"/>
        <end position="444"/>
    </location>
</feature>
<dbReference type="EnsemblMetazoa" id="G1258.1">
    <property type="protein sequence ID" value="G1258.1:cds"/>
    <property type="gene ID" value="G1258"/>
</dbReference>
<feature type="compositionally biased region" description="Basic and acidic residues" evidence="2">
    <location>
        <begin position="445"/>
        <end position="472"/>
    </location>
</feature>
<name>A0A8W8I6E7_MAGGI</name>
<dbReference type="InterPro" id="IPR032013">
    <property type="entry name" value="DUF4795"/>
</dbReference>
<accession>A0A8W8I6E7</accession>
<feature type="coiled-coil region" evidence="1">
    <location>
        <begin position="291"/>
        <end position="351"/>
    </location>
</feature>
<protein>
    <recommendedName>
        <fullName evidence="3">DUF4795 domain-containing protein</fullName>
    </recommendedName>
</protein>
<keyword evidence="5" id="KW-1185">Reference proteome</keyword>
<dbReference type="Pfam" id="PF16043">
    <property type="entry name" value="DUF4795"/>
    <property type="match status" value="1"/>
</dbReference>
<evidence type="ECO:0000313" key="5">
    <source>
        <dbReference type="Proteomes" id="UP000005408"/>
    </source>
</evidence>
<reference evidence="4" key="1">
    <citation type="submission" date="2022-08" db="UniProtKB">
        <authorList>
            <consortium name="EnsemblMetazoa"/>
        </authorList>
    </citation>
    <scope>IDENTIFICATION</scope>
    <source>
        <strain evidence="4">05x7-T-G4-1.051#20</strain>
    </source>
</reference>
<feature type="region of interest" description="Disordered" evidence="2">
    <location>
        <begin position="66"/>
        <end position="90"/>
    </location>
</feature>
<feature type="compositionally biased region" description="Basic and acidic residues" evidence="2">
    <location>
        <begin position="482"/>
        <end position="524"/>
    </location>
</feature>
<feature type="compositionally biased region" description="Low complexity" evidence="2">
    <location>
        <begin position="264"/>
        <end position="274"/>
    </location>
</feature>
<organism evidence="4 5">
    <name type="scientific">Magallana gigas</name>
    <name type="common">Pacific oyster</name>
    <name type="synonym">Crassostrea gigas</name>
    <dbReference type="NCBI Taxonomy" id="29159"/>
    <lineage>
        <taxon>Eukaryota</taxon>
        <taxon>Metazoa</taxon>
        <taxon>Spiralia</taxon>
        <taxon>Lophotrochozoa</taxon>
        <taxon>Mollusca</taxon>
        <taxon>Bivalvia</taxon>
        <taxon>Autobranchia</taxon>
        <taxon>Pteriomorphia</taxon>
        <taxon>Ostreida</taxon>
        <taxon>Ostreoidea</taxon>
        <taxon>Ostreidae</taxon>
        <taxon>Magallana</taxon>
    </lineage>
</organism>
<keyword evidence="1" id="KW-0175">Coiled coil</keyword>
<dbReference type="PANTHER" id="PTHR47080">
    <property type="entry name" value="CHROMOSOME 16 OPEN READING FRAME 96"/>
    <property type="match status" value="1"/>
</dbReference>
<feature type="region of interest" description="Disordered" evidence="2">
    <location>
        <begin position="425"/>
        <end position="524"/>
    </location>
</feature>
<dbReference type="AlphaFoldDB" id="A0A8W8I6E7"/>
<evidence type="ECO:0000259" key="3">
    <source>
        <dbReference type="Pfam" id="PF16043"/>
    </source>
</evidence>
<evidence type="ECO:0000313" key="4">
    <source>
        <dbReference type="EnsemblMetazoa" id="G1258.1:cds"/>
    </source>
</evidence>
<feature type="coiled-coil region" evidence="1">
    <location>
        <begin position="158"/>
        <end position="211"/>
    </location>
</feature>
<evidence type="ECO:0000256" key="2">
    <source>
        <dbReference type="SAM" id="MobiDB-lite"/>
    </source>
</evidence>
<feature type="domain" description="DUF4795" evidence="3">
    <location>
        <begin position="611"/>
        <end position="815"/>
    </location>
</feature>
<evidence type="ECO:0000256" key="1">
    <source>
        <dbReference type="SAM" id="Coils"/>
    </source>
</evidence>
<dbReference type="PANTHER" id="PTHR47080:SF2">
    <property type="entry name" value="GLUTAMINE-RICH PROTEIN 2"/>
    <property type="match status" value="1"/>
</dbReference>
<sequence length="1080" mass="121728">MPTQVKLAQMVDLALGTPEVGAVNFNVLHSLLHAMLKRLNILDVQADIDEFDRDFLSSSKQRQISSLSDIDSGRGEDSEDALSEKSASIKTRHKTPYHNLEVKVAKMSEQLEKFGNELPTYKELFERGNMDPSANTPVADVWKYIKIQKKVDANSDGLDELHNLVDGLMKNIKKLEQENKRLNEKIGGLNIDDLLKRLAELEKKTDEMNEKFSLLPTPEELAQFVTWPALEDALLGIKRDWENMQPAERVVVEFSSQTDPPSRPVSSRPLSRVSTASSGPSAEVLDVLEKLGKLSESHDALTKRVEALEEEIKNKLDKSALENLNLSGDLLEQLSKLKEELDALAQAREKRSIGSLELGKGSLEGSLTKLHAHELQAIAIDCLTQKVSNLEDKLKVFQDMVMDDSAYQSQVSDLNSWLEQQKNRPDPLADLYDTSDSVQNIHSGSESKADQRDTKMEKKESKAEVKKKESKVEQPATTKSADGSEKAKKKDISVKEKPKRDEVAKPDSPPKKERSDDSKERNHDCEHEIMTIFEEEYTEIVSIVESPERPFSSAELQQANNKLKSLAFVLNDQLVSVRDKIFGLDHELKRMAKGVEFALMRAKVAGMNELDSDALSRAQQAILQLQAEVEKLHSTTKDIIEENSNRAQQIESLIQHCDKLQETKADKEYVQMEVDVKADKKSLDNKVNHSLFDSTTNEINKMIKDILDKLAGHEASWNSTIKKFADDIDGKLDRLELDPLKEWLESRLKALNDKLRRQQAQVEWTEDDAAGIRKQLIQKFHCISCDRPVDLVPTGPVPSLPTTNGLPPTRSPRPYTTFELDQIRQHAKRGPRNNVNFERAIAEKQLARMRKSDLKAFLVHFGRDLEAYREQREEAAQAASFANSGEVTDYYATSRACGGSHTTTYPNKRITRLSHLSHLFREEDGNVYPIYKEEVDVQGADGHIYKGRMGTKLEARLPSVTQPRQVSWGYKIEYGQDYKDMPQAYMLERSRSPVPVAVSHRKTTVSPPPGHRVVHPQRPTSARASPRRSTSRSDSRPQSAHPQNSRVDNTEDSTHTTPAPDDSVQPTDQQPIEVPIPGDA</sequence>
<proteinExistence type="predicted"/>
<feature type="coiled-coil region" evidence="1">
    <location>
        <begin position="741"/>
        <end position="768"/>
    </location>
</feature>
<feature type="region of interest" description="Disordered" evidence="2">
    <location>
        <begin position="993"/>
        <end position="1080"/>
    </location>
</feature>
<dbReference type="Proteomes" id="UP000005408">
    <property type="component" value="Unassembled WGS sequence"/>
</dbReference>
<feature type="region of interest" description="Disordered" evidence="2">
    <location>
        <begin position="253"/>
        <end position="277"/>
    </location>
</feature>